<gene>
    <name evidence="3" type="ORF">SAMN02910350_02568</name>
</gene>
<feature type="coiled-coil region" evidence="1">
    <location>
        <begin position="71"/>
        <end position="140"/>
    </location>
</feature>
<dbReference type="RefSeq" id="WP_090163856.1">
    <property type="nucleotide sequence ID" value="NZ_FMWK01000017.1"/>
</dbReference>
<protein>
    <submittedName>
        <fullName evidence="3">Uncharacterized protein</fullName>
    </submittedName>
</protein>
<feature type="signal peptide" evidence="2">
    <location>
        <begin position="1"/>
        <end position="20"/>
    </location>
</feature>
<keyword evidence="2" id="KW-0732">Signal</keyword>
<accession>A0A1G5S5Z5</accession>
<dbReference type="Proteomes" id="UP000199428">
    <property type="component" value="Unassembled WGS sequence"/>
</dbReference>
<feature type="chain" id="PRO_5038683354" evidence="2">
    <location>
        <begin position="21"/>
        <end position="548"/>
    </location>
</feature>
<sequence length="548" mass="61131">MGKKVIKVLKGVAITGSAAAGVSVLGDANLAYAQSLEENVVEQTLEETVVETTLEVQTELNQFNTYTYETVESAEEAIAEAEVQITETEAEKAEAVAEMESVQQEIDLSVEEQASVQSQLDTAVNEKATLQQEMADRKEAYEEAGYATAGLDEQQVVVDEKIIEETAVRTQLDEANKDLTVDNYYKNQGRVLAKDMILYKLILTGEVSAEDADKVVFGENFNHDYVGKHYCVKYVKIIDGEPVYIERYFDYVTCDEEGNSLYQGLVENENDSSIVAGINVVEKTPTYKVWKEDSHKVSTYDKNVTGMIKNQKVFGYTFHAAQRDEQAGWYAEEGQQAKGVEWYTQKQYQQDAANRNEYKDFVETATTTISTLDEKIAELTATLSNITNQINYLCEDIEDIQVEIQEYDNKIKYLKDKVDALGDRIQEIMAGQQAQQVKNDVTTPVAATRTIEEAAVPAYVQTIQPVQAIQPVQTIQPIQSIQEVQVPLAVVDVEMEDDVVETVTIQEQEVAMAGEITRHMAVWNGSTLPLLGAIAGFIGITKVKRNEN</sequence>
<organism evidence="3 4">
    <name type="scientific">Pseudobutyrivibrio xylanivorans</name>
    <dbReference type="NCBI Taxonomy" id="185007"/>
    <lineage>
        <taxon>Bacteria</taxon>
        <taxon>Bacillati</taxon>
        <taxon>Bacillota</taxon>
        <taxon>Clostridia</taxon>
        <taxon>Lachnospirales</taxon>
        <taxon>Lachnospiraceae</taxon>
        <taxon>Pseudobutyrivibrio</taxon>
    </lineage>
</organism>
<evidence type="ECO:0000256" key="1">
    <source>
        <dbReference type="SAM" id="Coils"/>
    </source>
</evidence>
<evidence type="ECO:0000313" key="4">
    <source>
        <dbReference type="Proteomes" id="UP000199428"/>
    </source>
</evidence>
<dbReference type="AlphaFoldDB" id="A0A1G5S5Z5"/>
<feature type="coiled-coil region" evidence="1">
    <location>
        <begin position="369"/>
        <end position="424"/>
    </location>
</feature>
<reference evidence="3 4" key="1">
    <citation type="submission" date="2016-10" db="EMBL/GenBank/DDBJ databases">
        <authorList>
            <person name="de Groot N.N."/>
        </authorList>
    </citation>
    <scope>NUCLEOTIDE SEQUENCE [LARGE SCALE GENOMIC DNA]</scope>
    <source>
        <strain evidence="3 4">DSM 10317</strain>
    </source>
</reference>
<dbReference type="EMBL" id="FMWK01000017">
    <property type="protein sequence ID" value="SCZ80969.1"/>
    <property type="molecule type" value="Genomic_DNA"/>
</dbReference>
<proteinExistence type="predicted"/>
<evidence type="ECO:0000313" key="3">
    <source>
        <dbReference type="EMBL" id="SCZ80969.1"/>
    </source>
</evidence>
<name>A0A1G5S5Z5_PSEXY</name>
<keyword evidence="1" id="KW-0175">Coiled coil</keyword>
<evidence type="ECO:0000256" key="2">
    <source>
        <dbReference type="SAM" id="SignalP"/>
    </source>
</evidence>
<dbReference type="Gene3D" id="1.20.5.340">
    <property type="match status" value="1"/>
</dbReference>